<evidence type="ECO:0000256" key="5">
    <source>
        <dbReference type="ARBA" id="ARBA00022500"/>
    </source>
</evidence>
<keyword evidence="4" id="KW-1003">Cell membrane</keyword>
<feature type="region of interest" description="Disordered" evidence="11">
    <location>
        <begin position="38"/>
        <end position="65"/>
    </location>
</feature>
<dbReference type="EMBL" id="CP136508">
    <property type="protein sequence ID" value="WUR11213.1"/>
    <property type="molecule type" value="Genomic_DNA"/>
</dbReference>
<keyword evidence="13" id="KW-0969">Cilium</keyword>
<evidence type="ECO:0000256" key="9">
    <source>
        <dbReference type="ARBA" id="ARBA00023136"/>
    </source>
</evidence>
<evidence type="ECO:0000313" key="14">
    <source>
        <dbReference type="Proteomes" id="UP000321323"/>
    </source>
</evidence>
<keyword evidence="12" id="KW-0732">Signal</keyword>
<protein>
    <recommendedName>
        <fullName evidence="10">Flagellar protein FliL</fullName>
    </recommendedName>
</protein>
<evidence type="ECO:0000256" key="3">
    <source>
        <dbReference type="ARBA" id="ARBA00008281"/>
    </source>
</evidence>
<evidence type="ECO:0000256" key="11">
    <source>
        <dbReference type="SAM" id="MobiDB-lite"/>
    </source>
</evidence>
<accession>A0ABZ1UEN6</accession>
<keyword evidence="14" id="KW-1185">Reference proteome</keyword>
<evidence type="ECO:0000256" key="8">
    <source>
        <dbReference type="ARBA" id="ARBA00022989"/>
    </source>
</evidence>
<evidence type="ECO:0000256" key="7">
    <source>
        <dbReference type="ARBA" id="ARBA00022779"/>
    </source>
</evidence>
<evidence type="ECO:0000313" key="13">
    <source>
        <dbReference type="EMBL" id="WUR11213.1"/>
    </source>
</evidence>
<feature type="signal peptide" evidence="12">
    <location>
        <begin position="1"/>
        <end position="22"/>
    </location>
</feature>
<evidence type="ECO:0000256" key="12">
    <source>
        <dbReference type="SAM" id="SignalP"/>
    </source>
</evidence>
<dbReference type="Proteomes" id="UP000321323">
    <property type="component" value="Chromosome"/>
</dbReference>
<keyword evidence="10" id="KW-0997">Cell inner membrane</keyword>
<sequence>MNKKMIIAFAAVALLCAGGAGGAVWYFAAPKADAEHAEEEVKDGKHAKGDKAKKKKKDEKSDEEAEPLKYLTVEKVIVMLRRGEGENVSHYLSADLVVATPVKQEKEAKEHLPLLRSVAVRQLSDLSVDKARGMTIDQFAEELNKAYEETYEKEGREQPFKEVMIGKLIIE</sequence>
<evidence type="ECO:0000256" key="1">
    <source>
        <dbReference type="ARBA" id="ARBA00002254"/>
    </source>
</evidence>
<dbReference type="Pfam" id="PF03748">
    <property type="entry name" value="FliL"/>
    <property type="match status" value="1"/>
</dbReference>
<keyword evidence="9 10" id="KW-0472">Membrane</keyword>
<keyword evidence="8" id="KW-1133">Transmembrane helix</keyword>
<evidence type="ECO:0000256" key="6">
    <source>
        <dbReference type="ARBA" id="ARBA00022692"/>
    </source>
</evidence>
<comment type="similarity">
    <text evidence="3 10">Belongs to the FliL family.</text>
</comment>
<comment type="subcellular location">
    <subcellularLocation>
        <location evidence="10">Cell inner membrane</location>
    </subcellularLocation>
    <subcellularLocation>
        <location evidence="2">Cell membrane</location>
        <topology evidence="2">Single-pass membrane protein</topology>
    </subcellularLocation>
</comment>
<keyword evidence="13" id="KW-0966">Cell projection</keyword>
<keyword evidence="7 10" id="KW-0283">Flagellar rotation</keyword>
<keyword evidence="13" id="KW-0282">Flagellum</keyword>
<keyword evidence="6" id="KW-0812">Transmembrane</keyword>
<gene>
    <name evidence="13" type="ORF">E7V67_015990</name>
</gene>
<reference evidence="13 14" key="1">
    <citation type="journal article" date="2019" name="Int. J. Syst. Evol. Microbiol.">
        <title>The Draft Whole-Genome Sequence of the Antibiotic Producer Empedobacter haloabium ATCC 31962 Provides Indications for Its Taxonomic Reclassification.</title>
        <authorList>
            <person name="Miess H."/>
            <person name="Arlt P."/>
            <person name="Apel A.K."/>
            <person name="Weber T."/>
            <person name="Nieselt K."/>
            <person name="Hanssen F."/>
            <person name="Czemmel S."/>
            <person name="Nahnsen S."/>
            <person name="Gross H."/>
        </authorList>
    </citation>
    <scope>NUCLEOTIDE SEQUENCE [LARGE SCALE GENOMIC DNA]</scope>
    <source>
        <strain evidence="13 14">ATCC 31962</strain>
    </source>
</reference>
<comment type="function">
    <text evidence="1 10">Controls the rotational direction of flagella during chemotaxis.</text>
</comment>
<evidence type="ECO:0000256" key="4">
    <source>
        <dbReference type="ARBA" id="ARBA00022475"/>
    </source>
</evidence>
<evidence type="ECO:0000256" key="2">
    <source>
        <dbReference type="ARBA" id="ARBA00004162"/>
    </source>
</evidence>
<proteinExistence type="inferred from homology"/>
<feature type="chain" id="PRO_5046842506" description="Flagellar protein FliL" evidence="12">
    <location>
        <begin position="23"/>
        <end position="171"/>
    </location>
</feature>
<organism evidence="13 14">
    <name type="scientific">[Empedobacter] haloabium</name>
    <dbReference type="NCBI Taxonomy" id="592317"/>
    <lineage>
        <taxon>Bacteria</taxon>
        <taxon>Pseudomonadati</taxon>
        <taxon>Pseudomonadota</taxon>
        <taxon>Betaproteobacteria</taxon>
        <taxon>Burkholderiales</taxon>
        <taxon>Oxalobacteraceae</taxon>
        <taxon>Telluria group</taxon>
        <taxon>Telluria group incertae sedis</taxon>
    </lineage>
</organism>
<name>A0ABZ1UEN6_9BURK</name>
<dbReference type="InterPro" id="IPR005503">
    <property type="entry name" value="FliL"/>
</dbReference>
<keyword evidence="5 10" id="KW-0145">Chemotaxis</keyword>
<evidence type="ECO:0000256" key="10">
    <source>
        <dbReference type="RuleBase" id="RU364125"/>
    </source>
</evidence>